<protein>
    <submittedName>
        <fullName evidence="2">Uncharacterized protein</fullName>
    </submittedName>
</protein>
<evidence type="ECO:0000313" key="3">
    <source>
        <dbReference type="Proteomes" id="UP000724148"/>
    </source>
</evidence>
<dbReference type="Proteomes" id="UP000724148">
    <property type="component" value="Unassembled WGS sequence"/>
</dbReference>
<proteinExistence type="predicted"/>
<feature type="region of interest" description="Disordered" evidence="1">
    <location>
        <begin position="107"/>
        <end position="134"/>
    </location>
</feature>
<gene>
    <name evidence="2" type="ORF">HYT40_03060</name>
</gene>
<evidence type="ECO:0000256" key="1">
    <source>
        <dbReference type="SAM" id="MobiDB-lite"/>
    </source>
</evidence>
<dbReference type="AlphaFoldDB" id="A0A931SBZ3"/>
<reference evidence="2" key="1">
    <citation type="submission" date="2020-07" db="EMBL/GenBank/DDBJ databases">
        <title>Huge and variable diversity of episymbiotic CPR bacteria and DPANN archaea in groundwater ecosystems.</title>
        <authorList>
            <person name="He C.Y."/>
            <person name="Keren R."/>
            <person name="Whittaker M."/>
            <person name="Farag I.F."/>
            <person name="Doudna J."/>
            <person name="Cate J.H.D."/>
            <person name="Banfield J.F."/>
        </authorList>
    </citation>
    <scope>NUCLEOTIDE SEQUENCE</scope>
    <source>
        <strain evidence="2">NC_groundwater_193_Ag_S-0.1um_51_7</strain>
    </source>
</reference>
<sequence length="134" mass="15674">MIIIFAAIFFLSVIGAAVIITKKIPLILATPREVVSDYFERGSSRMHVRILRLRGWIQQGAYWDPLLAFTARFLRSLRVVLLRLDQYSFNLLQSIKEKSERRKIFQTPENDPKYWEGLKAKKPKEETSNVEPHN</sequence>
<name>A0A931SBZ3_9BACT</name>
<accession>A0A931SBZ3</accession>
<evidence type="ECO:0000313" key="2">
    <source>
        <dbReference type="EMBL" id="MBI2097098.1"/>
    </source>
</evidence>
<comment type="caution">
    <text evidence="2">The sequence shown here is derived from an EMBL/GenBank/DDBJ whole genome shotgun (WGS) entry which is preliminary data.</text>
</comment>
<organism evidence="2 3">
    <name type="scientific">Candidatus Sungiibacteriota bacterium</name>
    <dbReference type="NCBI Taxonomy" id="2750080"/>
    <lineage>
        <taxon>Bacteria</taxon>
        <taxon>Candidatus Sungiibacteriota</taxon>
    </lineage>
</organism>
<feature type="compositionally biased region" description="Basic and acidic residues" evidence="1">
    <location>
        <begin position="110"/>
        <end position="134"/>
    </location>
</feature>
<dbReference type="EMBL" id="JACOZA010000080">
    <property type="protein sequence ID" value="MBI2097098.1"/>
    <property type="molecule type" value="Genomic_DNA"/>
</dbReference>